<dbReference type="AlphaFoldDB" id="A0A8B8C1L1"/>
<accession>A0A8B8C1L1</accession>
<protein>
    <submittedName>
        <fullName evidence="4">Uncharacterized protein LOC111115184</fullName>
    </submittedName>
</protein>
<evidence type="ECO:0000256" key="1">
    <source>
        <dbReference type="SAM" id="MobiDB-lite"/>
    </source>
</evidence>
<dbReference type="CDD" id="cd23955">
    <property type="entry name" value="UBCc_invertebrate"/>
    <property type="match status" value="1"/>
</dbReference>
<evidence type="ECO:0000313" key="4">
    <source>
        <dbReference type="RefSeq" id="XP_022309542.1"/>
    </source>
</evidence>
<feature type="region of interest" description="Disordered" evidence="1">
    <location>
        <begin position="176"/>
        <end position="197"/>
    </location>
</feature>
<dbReference type="SMART" id="SM00212">
    <property type="entry name" value="UBCc"/>
    <property type="match status" value="1"/>
</dbReference>
<dbReference type="OrthoDB" id="109543at2759"/>
<dbReference type="PANTHER" id="PTHR24067">
    <property type="entry name" value="UBIQUITIN-CONJUGATING ENZYME E2"/>
    <property type="match status" value="1"/>
</dbReference>
<dbReference type="SUPFAM" id="SSF54495">
    <property type="entry name" value="UBC-like"/>
    <property type="match status" value="1"/>
</dbReference>
<sequence length="664" mass="74910">MAVNQQRKRAMKRLMQDYEELQREPVENVSAMPLDSNVFEWHCNFKHDDIIYHLLLFFTEKYPYESPSAEFVPVGFSYNSGATMPGKIGTKVCLNIFSDFAYIHTEWKDQKSVGWSPGYTVQTILLNVVAFLAETQSGDSGWMKTASDHNRKLSKGYKCDCGHTYAKPLPAFDVGKPEKSSATGKAPKKGGKPSKAASVTNDALPEIIDYASKERFDNTAKPKSKDELFGYGLIVSGPSHRPALTTPCEFIKLETYEAMNKAIGTVKSVMKEDIKFFLPMYITPNHGAMIKETFEKCLNDVAVILPKCKANKTPIPELVIKVIPNLMSATVVEFSKGTQHTSDNSLNGYFSLHRLMLWALEVYPELQGEIDSRLKKFIDDVGERSKKACPHIGEWLMLLAASFKYTWQDAAWAYLSESFKRNVMWYVKEDAKLGMLDTDKDYRIRETLQRTLVSRKLLAFQVLFLDIAMPKGKSRADLVKSYDRNLGFPTEEMVKQMKESIQRINDMKTYSDWFKVLKIKPLRDDEVFDKLVSAVQYAIDTDGYHWSFWKTGGGWGEVLRRYKPYKKKEDKDKDATKRKGKDDESGEGPSAKKPALKKEVSKPKGRGRGGKQGVAKPAGRGAKKGAKAEPEEAPAVGRGRGRGQKRKAEEPAPVGRGRGGKRKK</sequence>
<organism evidence="3 4">
    <name type="scientific">Crassostrea virginica</name>
    <name type="common">Eastern oyster</name>
    <dbReference type="NCBI Taxonomy" id="6565"/>
    <lineage>
        <taxon>Eukaryota</taxon>
        <taxon>Metazoa</taxon>
        <taxon>Spiralia</taxon>
        <taxon>Lophotrochozoa</taxon>
        <taxon>Mollusca</taxon>
        <taxon>Bivalvia</taxon>
        <taxon>Autobranchia</taxon>
        <taxon>Pteriomorphia</taxon>
        <taxon>Ostreida</taxon>
        <taxon>Ostreoidea</taxon>
        <taxon>Ostreidae</taxon>
        <taxon>Crassostrea</taxon>
    </lineage>
</organism>
<keyword evidence="3" id="KW-1185">Reference proteome</keyword>
<gene>
    <name evidence="4" type="primary">LOC111115184</name>
</gene>
<feature type="domain" description="UBC core" evidence="2">
    <location>
        <begin position="9"/>
        <end position="170"/>
    </location>
</feature>
<dbReference type="Proteomes" id="UP000694844">
    <property type="component" value="Chromosome 9"/>
</dbReference>
<dbReference type="Pfam" id="PF00179">
    <property type="entry name" value="UQ_con"/>
    <property type="match status" value="1"/>
</dbReference>
<dbReference type="PROSITE" id="PS50127">
    <property type="entry name" value="UBC_2"/>
    <property type="match status" value="1"/>
</dbReference>
<feature type="region of interest" description="Disordered" evidence="1">
    <location>
        <begin position="568"/>
        <end position="664"/>
    </location>
</feature>
<dbReference type="Gene3D" id="3.10.110.10">
    <property type="entry name" value="Ubiquitin Conjugating Enzyme"/>
    <property type="match status" value="1"/>
</dbReference>
<reference evidence="4" key="1">
    <citation type="submission" date="2025-08" db="UniProtKB">
        <authorList>
            <consortium name="RefSeq"/>
        </authorList>
    </citation>
    <scope>IDENTIFICATION</scope>
    <source>
        <tissue evidence="4">Whole sample</tissue>
    </source>
</reference>
<dbReference type="InterPro" id="IPR000608">
    <property type="entry name" value="UBC"/>
</dbReference>
<dbReference type="InterPro" id="IPR016135">
    <property type="entry name" value="UBQ-conjugating_enzyme/RWD"/>
</dbReference>
<feature type="compositionally biased region" description="Basic and acidic residues" evidence="1">
    <location>
        <begin position="568"/>
        <end position="583"/>
    </location>
</feature>
<dbReference type="RefSeq" id="XP_022309542.1">
    <property type="nucleotide sequence ID" value="XM_022453834.1"/>
</dbReference>
<proteinExistence type="predicted"/>
<evidence type="ECO:0000313" key="3">
    <source>
        <dbReference type="Proteomes" id="UP000694844"/>
    </source>
</evidence>
<dbReference type="InterPro" id="IPR050113">
    <property type="entry name" value="Ub_conjugating_enzyme"/>
</dbReference>
<dbReference type="GeneID" id="111115184"/>
<name>A0A8B8C1L1_CRAVI</name>
<dbReference type="KEGG" id="cvn:111115184"/>
<evidence type="ECO:0000259" key="2">
    <source>
        <dbReference type="PROSITE" id="PS50127"/>
    </source>
</evidence>